<evidence type="ECO:0000256" key="1">
    <source>
        <dbReference type="SAM" id="MobiDB-lite"/>
    </source>
</evidence>
<name>D8PK04_SCHCM</name>
<dbReference type="GO" id="GO:0000776">
    <property type="term" value="C:kinetochore"/>
    <property type="evidence" value="ECO:0007669"/>
    <property type="project" value="TreeGrafter"/>
</dbReference>
<feature type="compositionally biased region" description="Low complexity" evidence="1">
    <location>
        <begin position="122"/>
        <end position="135"/>
    </location>
</feature>
<feature type="domain" description="G-patch" evidence="2">
    <location>
        <begin position="81"/>
        <end position="157"/>
    </location>
</feature>
<organism evidence="4">
    <name type="scientific">Schizophyllum commune (strain H4-8 / FGSC 9210)</name>
    <name type="common">Split gill fungus</name>
    <dbReference type="NCBI Taxonomy" id="578458"/>
    <lineage>
        <taxon>Eukaryota</taxon>
        <taxon>Fungi</taxon>
        <taxon>Dikarya</taxon>
        <taxon>Basidiomycota</taxon>
        <taxon>Agaricomycotina</taxon>
        <taxon>Agaricomycetes</taxon>
        <taxon>Agaricomycetidae</taxon>
        <taxon>Agaricales</taxon>
        <taxon>Schizophyllaceae</taxon>
        <taxon>Schizophyllum</taxon>
    </lineage>
</organism>
<dbReference type="PANTHER" id="PTHR21032:SF0">
    <property type="entry name" value="G PATCH DOMAIN-CONTAINING PROTEIN 11"/>
    <property type="match status" value="1"/>
</dbReference>
<evidence type="ECO:0000313" key="4">
    <source>
        <dbReference type="Proteomes" id="UP000007431"/>
    </source>
</evidence>
<dbReference type="GO" id="GO:0003676">
    <property type="term" value="F:nucleic acid binding"/>
    <property type="evidence" value="ECO:0007669"/>
    <property type="project" value="InterPro"/>
</dbReference>
<gene>
    <name evidence="3" type="ORF">SCHCODRAFT_46257</name>
</gene>
<dbReference type="InterPro" id="IPR039249">
    <property type="entry name" value="GPATCH11"/>
</dbReference>
<dbReference type="EMBL" id="GL377302">
    <property type="protein sequence ID" value="EFJ03261.1"/>
    <property type="molecule type" value="Genomic_DNA"/>
</dbReference>
<dbReference type="Pfam" id="PF13821">
    <property type="entry name" value="DUF4187"/>
    <property type="match status" value="1"/>
</dbReference>
<evidence type="ECO:0000259" key="2">
    <source>
        <dbReference type="PROSITE" id="PS50174"/>
    </source>
</evidence>
<dbReference type="InterPro" id="IPR025239">
    <property type="entry name" value="DUF4187"/>
</dbReference>
<feature type="region of interest" description="Disordered" evidence="1">
    <location>
        <begin position="1"/>
        <end position="138"/>
    </location>
</feature>
<dbReference type="InterPro" id="IPR000467">
    <property type="entry name" value="G_patch_dom"/>
</dbReference>
<accession>D8PK04</accession>
<feature type="compositionally biased region" description="Basic and acidic residues" evidence="1">
    <location>
        <begin position="29"/>
        <end position="42"/>
    </location>
</feature>
<dbReference type="Proteomes" id="UP000007431">
    <property type="component" value="Unassembled WGS sequence"/>
</dbReference>
<dbReference type="PROSITE" id="PS50174">
    <property type="entry name" value="G_PATCH"/>
    <property type="match status" value="1"/>
</dbReference>
<feature type="compositionally biased region" description="Basic and acidic residues" evidence="1">
    <location>
        <begin position="50"/>
        <end position="75"/>
    </location>
</feature>
<dbReference type="InParanoid" id="D8PK04"/>
<dbReference type="STRING" id="578458.D8PK04"/>
<dbReference type="eggNOG" id="KOG1994">
    <property type="taxonomic scope" value="Eukaryota"/>
</dbReference>
<evidence type="ECO:0000313" key="3">
    <source>
        <dbReference type="EMBL" id="EFJ03261.1"/>
    </source>
</evidence>
<reference evidence="3 4" key="1">
    <citation type="journal article" date="2010" name="Nat. Biotechnol.">
        <title>Genome sequence of the model mushroom Schizophyllum commune.</title>
        <authorList>
            <person name="Ohm R.A."/>
            <person name="de Jong J.F."/>
            <person name="Lugones L.G."/>
            <person name="Aerts A."/>
            <person name="Kothe E."/>
            <person name="Stajich J.E."/>
            <person name="de Vries R.P."/>
            <person name="Record E."/>
            <person name="Levasseur A."/>
            <person name="Baker S.E."/>
            <person name="Bartholomew K.A."/>
            <person name="Coutinho P.M."/>
            <person name="Erdmann S."/>
            <person name="Fowler T.J."/>
            <person name="Gathman A.C."/>
            <person name="Lombard V."/>
            <person name="Henrissat B."/>
            <person name="Knabe N."/>
            <person name="Kuees U."/>
            <person name="Lilly W.W."/>
            <person name="Lindquist E."/>
            <person name="Lucas S."/>
            <person name="Magnuson J.K."/>
            <person name="Piumi F."/>
            <person name="Raudaskoski M."/>
            <person name="Salamov A."/>
            <person name="Schmutz J."/>
            <person name="Schwarze F.W.M.R."/>
            <person name="vanKuyk P.A."/>
            <person name="Horton J.S."/>
            <person name="Grigoriev I.V."/>
            <person name="Woesten H.A.B."/>
        </authorList>
    </citation>
    <scope>NUCLEOTIDE SEQUENCE [LARGE SCALE GENOMIC DNA]</scope>
    <source>
        <strain evidence="4">H4-8 / FGSC 9210</strain>
    </source>
</reference>
<dbReference type="Pfam" id="PF01585">
    <property type="entry name" value="G-patch"/>
    <property type="match status" value="1"/>
</dbReference>
<dbReference type="PANTHER" id="PTHR21032">
    <property type="entry name" value="G PATCH DOMAIN-CONTAINING PROTEIN 11"/>
    <property type="match status" value="1"/>
</dbReference>
<proteinExistence type="predicted"/>
<dbReference type="SMART" id="SM01173">
    <property type="entry name" value="DUF4187"/>
    <property type="match status" value="1"/>
</dbReference>
<dbReference type="OMA" id="DYMNMVI"/>
<sequence>MSDEEDDYLSDKFLLAASAPEKPQTYSQRRKEAEKRAHERNVQNRKKSRRQLEQQAREEGLSKSLFERAAEEARAEGNAPAGNKALAMMMKMGFKPGQSLGRQEEEDEEKVEEEQKAESSTRTRSPSASAATTSRHLINPIAINEWSGKVGIGVKRRPPSPTSTEMIAKMAKMADETKHVDFRDRARQEYLERRAHGQLKGAQRTCYNLDEKDGKKYNVLWLDPEDRDTFPPGLIDALEQQTTFTMPLPRDPRRDDDIEGRLRRQMHKDRLRPLKAEDEDEGKAAAVPEFEQSTLEEACQFLRLPAADRLYLVLSYLRDRYSYCLFCGTQYDDEEDMAKNCPGPSEDDHD</sequence>
<keyword evidence="4" id="KW-1185">Reference proteome</keyword>
<dbReference type="HOGENOM" id="CLU_046724_1_0_1"/>
<dbReference type="AlphaFoldDB" id="D8PK04"/>
<dbReference type="VEuPathDB" id="FungiDB:SCHCODRAFT_02700622"/>
<protein>
    <recommendedName>
        <fullName evidence="2">G-patch domain-containing protein</fullName>
    </recommendedName>
</protein>